<dbReference type="GO" id="GO:0005739">
    <property type="term" value="C:mitochondrion"/>
    <property type="evidence" value="ECO:0007669"/>
    <property type="project" value="TreeGrafter"/>
</dbReference>
<dbReference type="AlphaFoldDB" id="A0A8S2Q4V0"/>
<dbReference type="SUPFAM" id="SSF53383">
    <property type="entry name" value="PLP-dependent transferases"/>
    <property type="match status" value="1"/>
</dbReference>
<dbReference type="PANTHER" id="PTHR11680">
    <property type="entry name" value="SERINE HYDROXYMETHYLTRANSFERASE"/>
    <property type="match status" value="1"/>
</dbReference>
<dbReference type="Gene3D" id="3.90.1150.10">
    <property type="entry name" value="Aspartate Aminotransferase, domain 1"/>
    <property type="match status" value="1"/>
</dbReference>
<dbReference type="GO" id="GO:0019264">
    <property type="term" value="P:glycine biosynthetic process from serine"/>
    <property type="evidence" value="ECO:0007669"/>
    <property type="project" value="TreeGrafter"/>
</dbReference>
<dbReference type="InterPro" id="IPR049943">
    <property type="entry name" value="Ser_HO-MeTrfase-like"/>
</dbReference>
<organism evidence="5 6">
    <name type="scientific">Didymodactylos carnosus</name>
    <dbReference type="NCBI Taxonomy" id="1234261"/>
    <lineage>
        <taxon>Eukaryota</taxon>
        <taxon>Metazoa</taxon>
        <taxon>Spiralia</taxon>
        <taxon>Gnathifera</taxon>
        <taxon>Rotifera</taxon>
        <taxon>Eurotatoria</taxon>
        <taxon>Bdelloidea</taxon>
        <taxon>Philodinida</taxon>
        <taxon>Philodinidae</taxon>
        <taxon>Didymodactylos</taxon>
    </lineage>
</organism>
<proteinExistence type="predicted"/>
<reference evidence="5" key="1">
    <citation type="submission" date="2021-02" db="EMBL/GenBank/DDBJ databases">
        <authorList>
            <person name="Nowell W R."/>
        </authorList>
    </citation>
    <scope>NUCLEOTIDE SEQUENCE</scope>
</reference>
<accession>A0A8S2Q4V0</accession>
<evidence type="ECO:0000313" key="6">
    <source>
        <dbReference type="Proteomes" id="UP000682733"/>
    </source>
</evidence>
<evidence type="ECO:0000256" key="2">
    <source>
        <dbReference type="ARBA" id="ARBA00022898"/>
    </source>
</evidence>
<evidence type="ECO:0000313" key="4">
    <source>
        <dbReference type="EMBL" id="CAF1279889.1"/>
    </source>
</evidence>
<evidence type="ECO:0000313" key="5">
    <source>
        <dbReference type="EMBL" id="CAF4084745.1"/>
    </source>
</evidence>
<dbReference type="PANTHER" id="PTHR11680:SF28">
    <property type="entry name" value="SERINE HYDROXYMETHYLTRANSFERASE, MITOCHONDRIAL"/>
    <property type="match status" value="1"/>
</dbReference>
<dbReference type="Proteomes" id="UP000677228">
    <property type="component" value="Unassembled WGS sequence"/>
</dbReference>
<keyword evidence="2" id="KW-0663">Pyridoxal phosphate</keyword>
<comment type="caution">
    <text evidence="5">The sequence shown here is derived from an EMBL/GenBank/DDBJ whole genome shotgun (WGS) entry which is preliminary data.</text>
</comment>
<dbReference type="EMBL" id="CAJNOK010018306">
    <property type="protein sequence ID" value="CAF1279889.1"/>
    <property type="molecule type" value="Genomic_DNA"/>
</dbReference>
<protein>
    <recommendedName>
        <fullName evidence="3">Serine hydroxymethyltransferase-like domain-containing protein</fullName>
    </recommendedName>
</protein>
<comment type="cofactor">
    <cofactor evidence="1">
        <name>pyridoxal 5'-phosphate</name>
        <dbReference type="ChEBI" id="CHEBI:597326"/>
    </cofactor>
</comment>
<dbReference type="GO" id="GO:0030170">
    <property type="term" value="F:pyridoxal phosphate binding"/>
    <property type="evidence" value="ECO:0007669"/>
    <property type="project" value="TreeGrafter"/>
</dbReference>
<dbReference type="GO" id="GO:0046653">
    <property type="term" value="P:tetrahydrofolate metabolic process"/>
    <property type="evidence" value="ECO:0007669"/>
    <property type="project" value="TreeGrafter"/>
</dbReference>
<feature type="domain" description="Serine hydroxymethyltransferase-like" evidence="3">
    <location>
        <begin position="1"/>
        <end position="96"/>
    </location>
</feature>
<dbReference type="Proteomes" id="UP000682733">
    <property type="component" value="Unassembled WGS sequence"/>
</dbReference>
<evidence type="ECO:0000259" key="3">
    <source>
        <dbReference type="Pfam" id="PF00464"/>
    </source>
</evidence>
<dbReference type="Pfam" id="PF00464">
    <property type="entry name" value="SHMT"/>
    <property type="match status" value="1"/>
</dbReference>
<dbReference type="InterPro" id="IPR039429">
    <property type="entry name" value="SHMT-like_dom"/>
</dbReference>
<sequence>KQILLNAKSMEKALTNRQYAIVSGGTDTHVLLLDLRPNGLDGARVERVCELAHITINKNSVAGDKSAMVPGGIRLGTPAMTSRGLKQHDFRQIVEFLHEAIIISLEAKEKTKTLKDYKQFLLEDSTIQANIKTLANRVTQFAQQFPMPGYPHH</sequence>
<dbReference type="InterPro" id="IPR015424">
    <property type="entry name" value="PyrdxlP-dep_Trfase"/>
</dbReference>
<dbReference type="InterPro" id="IPR015422">
    <property type="entry name" value="PyrdxlP-dep_Trfase_small"/>
</dbReference>
<dbReference type="GO" id="GO:0004372">
    <property type="term" value="F:glycine hydroxymethyltransferase activity"/>
    <property type="evidence" value="ECO:0007669"/>
    <property type="project" value="TreeGrafter"/>
</dbReference>
<dbReference type="EMBL" id="CAJOBA010039868">
    <property type="protein sequence ID" value="CAF4084745.1"/>
    <property type="molecule type" value="Genomic_DNA"/>
</dbReference>
<feature type="non-terminal residue" evidence="5">
    <location>
        <position position="1"/>
    </location>
</feature>
<evidence type="ECO:0000256" key="1">
    <source>
        <dbReference type="ARBA" id="ARBA00001933"/>
    </source>
</evidence>
<name>A0A8S2Q4V0_9BILA</name>
<gene>
    <name evidence="4" type="ORF">OVA965_LOCUS27585</name>
    <name evidence="5" type="ORF">TMI583_LOCUS28331</name>
</gene>